<dbReference type="OMA" id="ENMGLTH"/>
<dbReference type="NCBIfam" id="TIGR01489">
    <property type="entry name" value="DKMTPPase-SF"/>
    <property type="match status" value="1"/>
</dbReference>
<organism evidence="9">
    <name type="scientific">Culicoides sonorensis</name>
    <name type="common">Biting midge</name>
    <dbReference type="NCBI Taxonomy" id="179676"/>
    <lineage>
        <taxon>Eukaryota</taxon>
        <taxon>Metazoa</taxon>
        <taxon>Ecdysozoa</taxon>
        <taxon>Arthropoda</taxon>
        <taxon>Hexapoda</taxon>
        <taxon>Insecta</taxon>
        <taxon>Pterygota</taxon>
        <taxon>Neoptera</taxon>
        <taxon>Endopterygota</taxon>
        <taxon>Diptera</taxon>
        <taxon>Nematocera</taxon>
        <taxon>Chironomoidea</taxon>
        <taxon>Ceratopogonidae</taxon>
        <taxon>Ceratopogoninae</taxon>
        <taxon>Culicoides</taxon>
        <taxon>Monoculicoides</taxon>
    </lineage>
</organism>
<name>A0A336N4H3_CULSO</name>
<dbReference type="NCBIfam" id="TIGR01488">
    <property type="entry name" value="HAD-SF-IB"/>
    <property type="match status" value="1"/>
</dbReference>
<dbReference type="GO" id="GO:0016791">
    <property type="term" value="F:phosphatase activity"/>
    <property type="evidence" value="ECO:0007669"/>
    <property type="project" value="InterPro"/>
</dbReference>
<evidence type="ECO:0000256" key="2">
    <source>
        <dbReference type="ARBA" id="ARBA00008541"/>
    </source>
</evidence>
<feature type="active site" description="Proton donor" evidence="6">
    <location>
        <position position="43"/>
    </location>
</feature>
<feature type="binding site" evidence="8">
    <location>
        <position position="210"/>
    </location>
    <ligand>
        <name>Mg(2+)</name>
        <dbReference type="ChEBI" id="CHEBI:18420"/>
    </ligand>
</feature>
<dbReference type="Pfam" id="PF06888">
    <property type="entry name" value="Put_Phosphatase"/>
    <property type="match status" value="1"/>
</dbReference>
<reference evidence="9" key="1">
    <citation type="submission" date="2018-07" db="EMBL/GenBank/DDBJ databases">
        <authorList>
            <person name="Quirk P.G."/>
            <person name="Krulwich T.A."/>
        </authorList>
    </citation>
    <scope>NUCLEOTIDE SEQUENCE</scope>
</reference>
<comment type="similarity">
    <text evidence="2">Belongs to the HAD-like hydrolase superfamily. PHOSPHO family.</text>
</comment>
<sequence>MAFLTRKCTNQINFKNLCSMVNFMVRKMSTNTSAKYLAVFDYDHTIVDANTDLVARGLIDQNLIPDRVKNLYKSSGWIDYMQEIFKLLYANNVSKVQIEQAIRDIPETPGMIKCFQELQKNQFELVIISDSNSVFIDTWNKGRISEYLTEIYTNPAHFDDEGRLLIKPYHHQTYCSLSSENLCKGQIMEDFIADRKKNGVTFNSVFYVGDGRNDICPMLRLSADDFACPRVGYSCEREIEQVARKVEKNIDFEIYRWNNGNDLLEFMLQSINEASQRQEQ</sequence>
<dbReference type="InterPro" id="IPR006384">
    <property type="entry name" value="HAD_hydro_PyrdxlP_Pase-like"/>
</dbReference>
<evidence type="ECO:0000256" key="8">
    <source>
        <dbReference type="PIRSR" id="PIRSR031051-3"/>
    </source>
</evidence>
<gene>
    <name evidence="9" type="primary">CSON006288</name>
</gene>
<evidence type="ECO:0000256" key="3">
    <source>
        <dbReference type="ARBA" id="ARBA00022723"/>
    </source>
</evidence>
<feature type="binding site" evidence="7">
    <location>
        <position position="52"/>
    </location>
    <ligand>
        <name>substrate</name>
    </ligand>
</feature>
<accession>A0A336N4H3</accession>
<dbReference type="VEuPathDB" id="VectorBase:CSON006288"/>
<keyword evidence="4" id="KW-0378">Hydrolase</keyword>
<dbReference type="PANTHER" id="PTHR20889">
    <property type="entry name" value="PHOSPHATASE, ORPHAN 1, 2"/>
    <property type="match status" value="1"/>
</dbReference>
<feature type="active site" description="Nucleophile" evidence="6">
    <location>
        <position position="41"/>
    </location>
</feature>
<dbReference type="SUPFAM" id="SSF56784">
    <property type="entry name" value="HAD-like"/>
    <property type="match status" value="1"/>
</dbReference>
<evidence type="ECO:0000313" key="9">
    <source>
        <dbReference type="EMBL" id="SSX33328.1"/>
    </source>
</evidence>
<keyword evidence="5 8" id="KW-0460">Magnesium</keyword>
<dbReference type="InterPro" id="IPR036412">
    <property type="entry name" value="HAD-like_sf"/>
</dbReference>
<dbReference type="Gene3D" id="3.40.50.1000">
    <property type="entry name" value="HAD superfamily/HAD-like"/>
    <property type="match status" value="1"/>
</dbReference>
<dbReference type="GO" id="GO:0046872">
    <property type="term" value="F:metal ion binding"/>
    <property type="evidence" value="ECO:0007669"/>
    <property type="project" value="UniProtKB-KW"/>
</dbReference>
<dbReference type="EMBL" id="UFQT01002375">
    <property type="protein sequence ID" value="SSX33328.1"/>
    <property type="molecule type" value="Genomic_DNA"/>
</dbReference>
<evidence type="ECO:0000256" key="7">
    <source>
        <dbReference type="PIRSR" id="PIRSR031051-2"/>
    </source>
</evidence>
<dbReference type="PANTHER" id="PTHR20889:SF12">
    <property type="entry name" value="LP01149P"/>
    <property type="match status" value="1"/>
</dbReference>
<dbReference type="PIRSF" id="PIRSF031051">
    <property type="entry name" value="PyrdxlP_Pase_PHOSPHO2"/>
    <property type="match status" value="1"/>
</dbReference>
<feature type="binding site" evidence="7">
    <location>
        <position position="130"/>
    </location>
    <ligand>
        <name>substrate</name>
    </ligand>
</feature>
<feature type="binding site" evidence="8">
    <location>
        <position position="43"/>
    </location>
    <ligand>
        <name>Mg(2+)</name>
        <dbReference type="ChEBI" id="CHEBI:18420"/>
    </ligand>
</feature>
<dbReference type="InterPro" id="IPR023214">
    <property type="entry name" value="HAD_sf"/>
</dbReference>
<dbReference type="AlphaFoldDB" id="A0A336N4H3"/>
<feature type="binding site" evidence="8">
    <location>
        <position position="41"/>
    </location>
    <ligand>
        <name>Mg(2+)</name>
        <dbReference type="ChEBI" id="CHEBI:18420"/>
    </ligand>
</feature>
<evidence type="ECO:0000256" key="1">
    <source>
        <dbReference type="ARBA" id="ARBA00001946"/>
    </source>
</evidence>
<proteinExistence type="inferred from homology"/>
<evidence type="ECO:0000256" key="4">
    <source>
        <dbReference type="ARBA" id="ARBA00022801"/>
    </source>
</evidence>
<comment type="cofactor">
    <cofactor evidence="1 8">
        <name>Mg(2+)</name>
        <dbReference type="ChEBI" id="CHEBI:18420"/>
    </cofactor>
</comment>
<evidence type="ECO:0000256" key="6">
    <source>
        <dbReference type="PIRSR" id="PIRSR031051-1"/>
    </source>
</evidence>
<keyword evidence="3 8" id="KW-0479">Metal-binding</keyword>
<evidence type="ECO:0000256" key="5">
    <source>
        <dbReference type="ARBA" id="ARBA00022842"/>
    </source>
</evidence>
<dbReference type="InterPro" id="IPR016965">
    <property type="entry name" value="Pase_PHOSPHO-typ"/>
</dbReference>
<protein>
    <submittedName>
        <fullName evidence="9">CSON006288 protein</fullName>
    </submittedName>
</protein>